<accession>A0A7R9MI01</accession>
<protein>
    <submittedName>
        <fullName evidence="9">Uncharacterized protein</fullName>
    </submittedName>
</protein>
<dbReference type="Pfam" id="PF02171">
    <property type="entry name" value="Piwi"/>
    <property type="match status" value="1"/>
</dbReference>
<sequence>MRKAMLFSHKESFGNVLVFDGMSNIKSTNKLPAAETEFFSARRTDNVQIRIVVKFVGEISWGHQEMMRMYNTQMRRNLQLLKWNLIGRHYFHPDIKHKIPEHRLEVLQGLLTAINQHDDGILMVCDTVHKVIRSDSCYDTLQEMIRKDRASFQDNARREIAGSIVITPHNNRTYRIDDIAFDKNPQHTFDRKGTAVSLKDYYKEQYGLTIKDDRQPLLVGLPSAREERAGQQGPLLLIPELCNMTGLSESLKNDFNVRRQMTQKTQTDPTTRVKNLHQFMAQVVNNEEIKKEMSQWGLKFEATPVEVNARRLDCEKIIMQGETAATGATFVQKTGDFSKEIRGKGMFAGIRITDWTIVCTQRDRQVVDEFANTLNRVCKPLGVNLNRPTITALDNDRTSSYVEACKAVPPTNQITVFLLPNNNKERYDAVKKIFCIDHPMASQAVVRKTVDNKQRLMSVCTKIGIQMASKLGAEPWALDIPVSSSRVCSDWRPKDLMVAGFDVHRDSSQRGKAIGAFVCSTNATLTKWYSRVSFHDNREELSGNLATNFSSGLKRYYEINKKLPQRLVIYRDGVSEGDLEWVYNYELKQIEEAIKKIGDAAATIKLSFIIVTKRINTRFMLKLGERQFDNPFPGTIVDTTVTRLERYDFYLISQSVRQGTVAPTMFNIIKDDTNWKPHHHQQLAYKLTHLYYNWI</sequence>
<keyword evidence="4" id="KW-0694">RNA-binding</keyword>
<evidence type="ECO:0000256" key="6">
    <source>
        <dbReference type="ARBA" id="ARBA00038291"/>
    </source>
</evidence>
<dbReference type="CDD" id="cd04658">
    <property type="entry name" value="Piwi_piwi-like_Euk"/>
    <property type="match status" value="1"/>
</dbReference>
<evidence type="ECO:0000259" key="8">
    <source>
        <dbReference type="PROSITE" id="PS50822"/>
    </source>
</evidence>
<evidence type="ECO:0000256" key="2">
    <source>
        <dbReference type="ARBA" id="ARBA00022473"/>
    </source>
</evidence>
<feature type="non-terminal residue" evidence="9">
    <location>
        <position position="695"/>
    </location>
</feature>
<comment type="similarity">
    <text evidence="6">Belongs to the argonaute family. Piwi subfamily.</text>
</comment>
<evidence type="ECO:0000256" key="4">
    <source>
        <dbReference type="ARBA" id="ARBA00022884"/>
    </source>
</evidence>
<dbReference type="Proteomes" id="UP000728032">
    <property type="component" value="Unassembled WGS sequence"/>
</dbReference>
<comment type="subcellular location">
    <subcellularLocation>
        <location evidence="1">Cytoplasm</location>
    </subcellularLocation>
</comment>
<dbReference type="PANTHER" id="PTHR22891">
    <property type="entry name" value="EUKARYOTIC TRANSLATION INITIATION FACTOR 2C"/>
    <property type="match status" value="1"/>
</dbReference>
<dbReference type="InterPro" id="IPR036085">
    <property type="entry name" value="PAZ_dom_sf"/>
</dbReference>
<dbReference type="InterPro" id="IPR003100">
    <property type="entry name" value="PAZ_dom"/>
</dbReference>
<dbReference type="PROSITE" id="PS50822">
    <property type="entry name" value="PIWI"/>
    <property type="match status" value="1"/>
</dbReference>
<dbReference type="Gene3D" id="2.170.260.10">
    <property type="entry name" value="paz domain"/>
    <property type="match status" value="1"/>
</dbReference>
<feature type="domain" description="Piwi" evidence="8">
    <location>
        <begin position="414"/>
        <end position="695"/>
    </location>
</feature>
<dbReference type="Gene3D" id="3.30.420.10">
    <property type="entry name" value="Ribonuclease H-like superfamily/Ribonuclease H"/>
    <property type="match status" value="1"/>
</dbReference>
<feature type="domain" description="PAZ" evidence="7">
    <location>
        <begin position="136"/>
        <end position="246"/>
    </location>
</feature>
<keyword evidence="10" id="KW-1185">Reference proteome</keyword>
<dbReference type="GO" id="GO:0034587">
    <property type="term" value="P:piRNA processing"/>
    <property type="evidence" value="ECO:0007669"/>
    <property type="project" value="UniProtKB-ARBA"/>
</dbReference>
<dbReference type="SMART" id="SM00950">
    <property type="entry name" value="Piwi"/>
    <property type="match status" value="1"/>
</dbReference>
<dbReference type="SMART" id="SM00949">
    <property type="entry name" value="PAZ"/>
    <property type="match status" value="1"/>
</dbReference>
<organism evidence="9">
    <name type="scientific">Oppiella nova</name>
    <dbReference type="NCBI Taxonomy" id="334625"/>
    <lineage>
        <taxon>Eukaryota</taxon>
        <taxon>Metazoa</taxon>
        <taxon>Ecdysozoa</taxon>
        <taxon>Arthropoda</taxon>
        <taxon>Chelicerata</taxon>
        <taxon>Arachnida</taxon>
        <taxon>Acari</taxon>
        <taxon>Acariformes</taxon>
        <taxon>Sarcoptiformes</taxon>
        <taxon>Oribatida</taxon>
        <taxon>Brachypylina</taxon>
        <taxon>Oppioidea</taxon>
        <taxon>Oppiidae</taxon>
        <taxon>Oppiella</taxon>
    </lineage>
</organism>
<name>A0A7R9MI01_9ACAR</name>
<evidence type="ECO:0000256" key="3">
    <source>
        <dbReference type="ARBA" id="ARBA00022490"/>
    </source>
</evidence>
<keyword evidence="3" id="KW-0963">Cytoplasm</keyword>
<proteinExistence type="inferred from homology"/>
<evidence type="ECO:0000313" key="9">
    <source>
        <dbReference type="EMBL" id="CAD7660620.1"/>
    </source>
</evidence>
<evidence type="ECO:0000256" key="5">
    <source>
        <dbReference type="ARBA" id="ARBA00023158"/>
    </source>
</evidence>
<dbReference type="SUPFAM" id="SSF53098">
    <property type="entry name" value="Ribonuclease H-like"/>
    <property type="match status" value="1"/>
</dbReference>
<gene>
    <name evidence="9" type="ORF">ONB1V03_LOCUS17186</name>
</gene>
<dbReference type="InterPro" id="IPR012337">
    <property type="entry name" value="RNaseH-like_sf"/>
</dbReference>
<dbReference type="OrthoDB" id="445936at2759"/>
<dbReference type="GO" id="GO:0005737">
    <property type="term" value="C:cytoplasm"/>
    <property type="evidence" value="ECO:0007669"/>
    <property type="project" value="UniProtKB-SubCell"/>
</dbReference>
<dbReference type="EMBL" id="OC935633">
    <property type="protein sequence ID" value="CAD7660620.1"/>
    <property type="molecule type" value="Genomic_DNA"/>
</dbReference>
<dbReference type="PROSITE" id="PS50821">
    <property type="entry name" value="PAZ"/>
    <property type="match status" value="1"/>
</dbReference>
<dbReference type="Pfam" id="PF23278">
    <property type="entry name" value="Piwi_N"/>
    <property type="match status" value="1"/>
</dbReference>
<dbReference type="InterPro" id="IPR003165">
    <property type="entry name" value="Piwi"/>
</dbReference>
<dbReference type="SUPFAM" id="SSF101690">
    <property type="entry name" value="PAZ domain"/>
    <property type="match status" value="1"/>
</dbReference>
<keyword evidence="2" id="KW-0217">Developmental protein</keyword>
<dbReference type="EMBL" id="CAJPVJ010020808">
    <property type="protein sequence ID" value="CAG2177758.1"/>
    <property type="molecule type" value="Genomic_DNA"/>
</dbReference>
<dbReference type="FunFam" id="2.170.260.10:FF:000003">
    <property type="entry name" value="Piwi-like RNA-mediated gene silencing 2"/>
    <property type="match status" value="1"/>
</dbReference>
<dbReference type="InterPro" id="IPR036397">
    <property type="entry name" value="RNaseH_sf"/>
</dbReference>
<dbReference type="Gene3D" id="3.40.50.2300">
    <property type="match status" value="1"/>
</dbReference>
<dbReference type="Pfam" id="PF02170">
    <property type="entry name" value="PAZ"/>
    <property type="match status" value="1"/>
</dbReference>
<evidence type="ECO:0000256" key="1">
    <source>
        <dbReference type="ARBA" id="ARBA00004496"/>
    </source>
</evidence>
<dbReference type="CDD" id="cd02845">
    <property type="entry name" value="PAZ_piwi_like"/>
    <property type="match status" value="1"/>
</dbReference>
<evidence type="ECO:0000259" key="7">
    <source>
        <dbReference type="PROSITE" id="PS50821"/>
    </source>
</evidence>
<keyword evidence="5" id="KW-0943">RNA-mediated gene silencing</keyword>
<evidence type="ECO:0000313" key="10">
    <source>
        <dbReference type="Proteomes" id="UP000728032"/>
    </source>
</evidence>
<dbReference type="GO" id="GO:0003723">
    <property type="term" value="F:RNA binding"/>
    <property type="evidence" value="ECO:0007669"/>
    <property type="project" value="UniProtKB-KW"/>
</dbReference>
<dbReference type="AlphaFoldDB" id="A0A7R9MI01"/>
<reference evidence="9" key="1">
    <citation type="submission" date="2020-11" db="EMBL/GenBank/DDBJ databases">
        <authorList>
            <person name="Tran Van P."/>
        </authorList>
    </citation>
    <scope>NUCLEOTIDE SEQUENCE</scope>
</reference>